<keyword evidence="2" id="KW-0813">Transport</keyword>
<keyword evidence="2" id="KW-0249">Electron transport</keyword>
<sequence>MKEKRPLPIFAMALVLFGVAAIFFGVNEYEEYPIKFYSLEEGFKVAKMENKLVLVYIHSDTCYVCRAFLEDLSKYEDLQKTFEKFVVVKVDFLTERALAVKFGATGTPEFHVFYPNGTPMKINGVRAVYIGYAGSPDDEKARKSLISFLETALESYDRR</sequence>
<protein>
    <recommendedName>
        <fullName evidence="4">Thioredoxin domain-containing protein</fullName>
    </recommendedName>
</protein>
<comment type="similarity">
    <text evidence="1">Belongs to the glutaredoxin family.</text>
</comment>
<dbReference type="Gene3D" id="3.40.30.10">
    <property type="entry name" value="Glutaredoxin"/>
    <property type="match status" value="1"/>
</dbReference>
<evidence type="ECO:0000256" key="2">
    <source>
        <dbReference type="ARBA" id="ARBA00022982"/>
    </source>
</evidence>
<reference evidence="6" key="1">
    <citation type="submission" date="2010-02" db="EMBL/GenBank/DDBJ databases">
        <title>Complete sequence of Ferroglobus placidus DSM 10642.</title>
        <authorList>
            <consortium name="US DOE Joint Genome Institute"/>
            <person name="Lucas S."/>
            <person name="Copeland A."/>
            <person name="Lapidus A."/>
            <person name="Cheng J.-F."/>
            <person name="Bruce D."/>
            <person name="Goodwin L."/>
            <person name="Pitluck S."/>
            <person name="Saunders E."/>
            <person name="Brettin T."/>
            <person name="Detter J.C."/>
            <person name="Han C."/>
            <person name="Tapia R."/>
            <person name="Larimer F."/>
            <person name="Land M."/>
            <person name="Hauser L."/>
            <person name="Kyrpides N."/>
            <person name="Ivanova N."/>
            <person name="Holmes D."/>
            <person name="Lovley D."/>
            <person name="Kyrpides N."/>
            <person name="Anderson I.J."/>
            <person name="Woyke T."/>
        </authorList>
    </citation>
    <scope>NUCLEOTIDE SEQUENCE [LARGE SCALE GENOMIC DNA]</scope>
    <source>
        <strain evidence="6">DSM 10642 / AEDII12DO</strain>
    </source>
</reference>
<dbReference type="PaxDb" id="589924-Ferp_0791"/>
<dbReference type="SUPFAM" id="SSF52833">
    <property type="entry name" value="Thioredoxin-like"/>
    <property type="match status" value="1"/>
</dbReference>
<dbReference type="KEGG" id="fpl:Ferp_0791"/>
<dbReference type="CDD" id="cd02947">
    <property type="entry name" value="TRX_family"/>
    <property type="match status" value="1"/>
</dbReference>
<evidence type="ECO:0000256" key="1">
    <source>
        <dbReference type="ARBA" id="ARBA00007787"/>
    </source>
</evidence>
<reference evidence="5 6" key="2">
    <citation type="journal article" date="2011" name="Stand. Genomic Sci.">
        <title>Complete genome sequence of Ferroglobus placidus AEDII12DO.</title>
        <authorList>
            <person name="Anderson I."/>
            <person name="Risso C."/>
            <person name="Holmes D."/>
            <person name="Lucas S."/>
            <person name="Copeland A."/>
            <person name="Lapidus A."/>
            <person name="Cheng J.F."/>
            <person name="Bruce D."/>
            <person name="Goodwin L."/>
            <person name="Pitluck S."/>
            <person name="Saunders E."/>
            <person name="Brettin T."/>
            <person name="Detter J.C."/>
            <person name="Han C."/>
            <person name="Tapia R."/>
            <person name="Larimer F."/>
            <person name="Land M."/>
            <person name="Hauser L."/>
            <person name="Woyke T."/>
            <person name="Lovley D."/>
            <person name="Kyrpides N."/>
            <person name="Ivanova N."/>
        </authorList>
    </citation>
    <scope>NUCLEOTIDE SEQUENCE [LARGE SCALE GENOMIC DNA]</scope>
    <source>
        <strain evidence="6">DSM 10642 / AEDII12DO</strain>
    </source>
</reference>
<dbReference type="Proteomes" id="UP000002613">
    <property type="component" value="Chromosome"/>
</dbReference>
<evidence type="ECO:0000313" key="5">
    <source>
        <dbReference type="EMBL" id="ADC64960.1"/>
    </source>
</evidence>
<dbReference type="EMBL" id="CP001899">
    <property type="protein sequence ID" value="ADC64960.1"/>
    <property type="molecule type" value="Genomic_DNA"/>
</dbReference>
<keyword evidence="3" id="KW-0812">Transmembrane</keyword>
<dbReference type="PROSITE" id="PS51352">
    <property type="entry name" value="THIOREDOXIN_2"/>
    <property type="match status" value="1"/>
</dbReference>
<evidence type="ECO:0000259" key="4">
    <source>
        <dbReference type="PROSITE" id="PS51352"/>
    </source>
</evidence>
<keyword evidence="6" id="KW-1185">Reference proteome</keyword>
<gene>
    <name evidence="5" type="ordered locus">Ferp_0791</name>
</gene>
<dbReference type="HOGENOM" id="CLU_1656815_0_0_2"/>
<dbReference type="Pfam" id="PF13098">
    <property type="entry name" value="Thioredoxin_2"/>
    <property type="match status" value="1"/>
</dbReference>
<feature type="transmembrane region" description="Helical" evidence="3">
    <location>
        <begin position="7"/>
        <end position="26"/>
    </location>
</feature>
<evidence type="ECO:0000256" key="3">
    <source>
        <dbReference type="SAM" id="Phobius"/>
    </source>
</evidence>
<organism evidence="5 6">
    <name type="scientific">Ferroglobus placidus (strain DSM 10642 / AEDII12DO)</name>
    <dbReference type="NCBI Taxonomy" id="589924"/>
    <lineage>
        <taxon>Archaea</taxon>
        <taxon>Methanobacteriati</taxon>
        <taxon>Methanobacteriota</taxon>
        <taxon>Archaeoglobi</taxon>
        <taxon>Archaeoglobales</taxon>
        <taxon>Archaeoglobaceae</taxon>
        <taxon>Ferroglobus</taxon>
    </lineage>
</organism>
<dbReference type="InterPro" id="IPR013766">
    <property type="entry name" value="Thioredoxin_domain"/>
</dbReference>
<accession>D3RWU7</accession>
<dbReference type="InterPro" id="IPR012336">
    <property type="entry name" value="Thioredoxin-like_fold"/>
</dbReference>
<dbReference type="RefSeq" id="WP_012965303.1">
    <property type="nucleotide sequence ID" value="NC_013849.1"/>
</dbReference>
<keyword evidence="3" id="KW-1133">Transmembrane helix</keyword>
<dbReference type="GeneID" id="8778297"/>
<feature type="domain" description="Thioredoxin" evidence="4">
    <location>
        <begin position="1"/>
        <end position="147"/>
    </location>
</feature>
<dbReference type="eggNOG" id="arCOG01976">
    <property type="taxonomic scope" value="Archaea"/>
</dbReference>
<dbReference type="STRING" id="589924.Ferp_0791"/>
<dbReference type="InterPro" id="IPR036249">
    <property type="entry name" value="Thioredoxin-like_sf"/>
</dbReference>
<keyword evidence="3" id="KW-0472">Membrane</keyword>
<evidence type="ECO:0000313" key="6">
    <source>
        <dbReference type="Proteomes" id="UP000002613"/>
    </source>
</evidence>
<name>D3RWU7_FERPA</name>
<dbReference type="AlphaFoldDB" id="D3RWU7"/>
<proteinExistence type="inferred from homology"/>